<evidence type="ECO:0000256" key="1">
    <source>
        <dbReference type="ARBA" id="ARBA00012513"/>
    </source>
</evidence>
<dbReference type="InterPro" id="IPR051347">
    <property type="entry name" value="Circadian_clock_KaiC-rel"/>
</dbReference>
<dbReference type="GO" id="GO:0004674">
    <property type="term" value="F:protein serine/threonine kinase activity"/>
    <property type="evidence" value="ECO:0007669"/>
    <property type="project" value="UniProtKB-EC"/>
</dbReference>
<name>A0ABU3NTM3_9FIRM</name>
<dbReference type="EMBL" id="JAUOZS010000001">
    <property type="protein sequence ID" value="MDT8900170.1"/>
    <property type="molecule type" value="Genomic_DNA"/>
</dbReference>
<evidence type="ECO:0000256" key="4">
    <source>
        <dbReference type="ARBA" id="ARBA00022737"/>
    </source>
</evidence>
<protein>
    <recommendedName>
        <fullName evidence="1">non-specific serine/threonine protein kinase</fullName>
        <ecNumber evidence="1">2.7.11.1</ecNumber>
    </recommendedName>
</protein>
<dbReference type="PRINTS" id="PR01874">
    <property type="entry name" value="DNAREPAIRADA"/>
</dbReference>
<feature type="domain" description="KaiC" evidence="8">
    <location>
        <begin position="251"/>
        <end position="482"/>
    </location>
</feature>
<keyword evidence="4" id="KW-0677">Repeat</keyword>
<evidence type="ECO:0000256" key="7">
    <source>
        <dbReference type="SAM" id="Coils"/>
    </source>
</evidence>
<keyword evidence="7" id="KW-0175">Coiled coil</keyword>
<dbReference type="InterPro" id="IPR010624">
    <property type="entry name" value="KaiC_dom"/>
</dbReference>
<keyword evidence="5" id="KW-0418">Kinase</keyword>
<dbReference type="NCBIfam" id="NF006799">
    <property type="entry name" value="PRK09302.1"/>
    <property type="match status" value="1"/>
</dbReference>
<dbReference type="PANTHER" id="PTHR42926">
    <property type="match status" value="1"/>
</dbReference>
<proteinExistence type="predicted"/>
<dbReference type="InterPro" id="IPR030665">
    <property type="entry name" value="KaiC"/>
</dbReference>
<evidence type="ECO:0000313" key="10">
    <source>
        <dbReference type="Proteomes" id="UP001254848"/>
    </source>
</evidence>
<dbReference type="PANTHER" id="PTHR42926:SF1">
    <property type="entry name" value="CIRCADIAN CLOCK OSCILLATOR PROTEIN KAIC 1"/>
    <property type="match status" value="1"/>
</dbReference>
<feature type="coiled-coil region" evidence="7">
    <location>
        <begin position="492"/>
        <end position="551"/>
    </location>
</feature>
<dbReference type="InterPro" id="IPR027417">
    <property type="entry name" value="P-loop_NTPase"/>
</dbReference>
<dbReference type="Gene3D" id="3.40.50.300">
    <property type="entry name" value="P-loop containing nucleotide triphosphate hydrolases"/>
    <property type="match status" value="2"/>
</dbReference>
<evidence type="ECO:0000256" key="2">
    <source>
        <dbReference type="ARBA" id="ARBA00022553"/>
    </source>
</evidence>
<gene>
    <name evidence="9" type="primary">kaiC</name>
    <name evidence="9" type="ORF">Q4T40_02825</name>
</gene>
<keyword evidence="3 9" id="KW-0808">Transferase</keyword>
<dbReference type="Pfam" id="PF06745">
    <property type="entry name" value="ATPase"/>
    <property type="match status" value="2"/>
</dbReference>
<reference evidence="9 10" key="1">
    <citation type="submission" date="2023-07" db="EMBL/GenBank/DDBJ databases">
        <title>The novel representative of Negativicutes class, Anaeroselena agilis gen. nov. sp. nov.</title>
        <authorList>
            <person name="Prokofeva M.I."/>
            <person name="Elcheninov A.G."/>
            <person name="Klyukina A."/>
            <person name="Kublanov I.V."/>
            <person name="Frolov E.N."/>
            <person name="Podosokorskaya O.A."/>
        </authorList>
    </citation>
    <scope>NUCLEOTIDE SEQUENCE [LARGE SCALE GENOMIC DNA]</scope>
    <source>
        <strain evidence="9 10">4137-cl</strain>
    </source>
</reference>
<accession>A0ABU3NTM3</accession>
<keyword evidence="2" id="KW-0597">Phosphoprotein</keyword>
<dbReference type="InterPro" id="IPR003593">
    <property type="entry name" value="AAA+_ATPase"/>
</dbReference>
<organism evidence="9 10">
    <name type="scientific">Anaeroselena agilis</name>
    <dbReference type="NCBI Taxonomy" id="3063788"/>
    <lineage>
        <taxon>Bacteria</taxon>
        <taxon>Bacillati</taxon>
        <taxon>Bacillota</taxon>
        <taxon>Negativicutes</taxon>
        <taxon>Acetonemataceae</taxon>
        <taxon>Anaeroselena</taxon>
    </lineage>
</organism>
<dbReference type="InterPro" id="IPR014774">
    <property type="entry name" value="KaiC-like_dom"/>
</dbReference>
<evidence type="ECO:0000256" key="3">
    <source>
        <dbReference type="ARBA" id="ARBA00022679"/>
    </source>
</evidence>
<comment type="caution">
    <text evidence="9">The sequence shown here is derived from an EMBL/GenBank/DDBJ whole genome shotgun (WGS) entry which is preliminary data.</text>
</comment>
<keyword evidence="6" id="KW-0378">Hydrolase</keyword>
<keyword evidence="10" id="KW-1185">Reference proteome</keyword>
<dbReference type="RefSeq" id="WP_413778728.1">
    <property type="nucleotide sequence ID" value="NZ_JAUOZS010000001.1"/>
</dbReference>
<dbReference type="PROSITE" id="PS51146">
    <property type="entry name" value="KAIC"/>
    <property type="match status" value="2"/>
</dbReference>
<evidence type="ECO:0000313" key="9">
    <source>
        <dbReference type="EMBL" id="MDT8900170.1"/>
    </source>
</evidence>
<feature type="domain" description="KaiC" evidence="8">
    <location>
        <begin position="11"/>
        <end position="250"/>
    </location>
</feature>
<evidence type="ECO:0000256" key="5">
    <source>
        <dbReference type="ARBA" id="ARBA00022777"/>
    </source>
</evidence>
<dbReference type="SMART" id="SM00382">
    <property type="entry name" value="AAA"/>
    <property type="match status" value="2"/>
</dbReference>
<evidence type="ECO:0000256" key="6">
    <source>
        <dbReference type="ARBA" id="ARBA00022801"/>
    </source>
</evidence>
<dbReference type="PIRSF" id="PIRSF039117">
    <property type="entry name" value="KaiC"/>
    <property type="match status" value="1"/>
</dbReference>
<dbReference type="SUPFAM" id="SSF52540">
    <property type="entry name" value="P-loop containing nucleoside triphosphate hydrolases"/>
    <property type="match status" value="2"/>
</dbReference>
<sequence>MNTIRTTESIRKCPTGIQGLDEITCGGLPRGRTSLVCGAAGCGKTMLAMQFLVNGSVLYGEPGVFMSFEENEQELAANFASLGADLEALTKADKLRLDYVRLERSEISETGDYDLEGLFVRLDYAIKAVGAKRVVLDTIEALFAGLDNANILRAELRRLFRWLKDRGMTAVVTAEKGDGALTRHGIEEYVSDCVLVLDHRAAERISTRHLRVLKYRGSSHGTNEYPFLIDEQGISVMPVTSVGLDAPARTGKISSGVERLDKMLGGEGYYEGSSILISGTAGTGKTTLAAYAVDAACRRGEKCVYFAFEESPGQIERNLRSVGLDLRRWVDGGLLKFAAARPTFHGLEMHLVSMYKKIEAVNPGMVVVDPISNLTAVGTITDVKIMLTRLIDFLKMRGSTLLMLDLSTPGHGEETELGVSSLADTWIALRDIEFGGERNRGLYILKSRGMAHSNQIREFVIGAEGIELLDVYTGKEGVLTGSARCAQELREREEERLRLEEIGRKRQEIERRRKQLAVRVAELEAAFAAEKEELEKSITREEAELRIGEESRDRFAALRKAD</sequence>
<dbReference type="EC" id="2.7.11.1" evidence="1"/>
<evidence type="ECO:0000259" key="8">
    <source>
        <dbReference type="PROSITE" id="PS51146"/>
    </source>
</evidence>
<dbReference type="Proteomes" id="UP001254848">
    <property type="component" value="Unassembled WGS sequence"/>
</dbReference>